<feature type="region of interest" description="Disordered" evidence="1">
    <location>
        <begin position="1"/>
        <end position="79"/>
    </location>
</feature>
<organism evidence="2 3">
    <name type="scientific">Plectus sambesii</name>
    <dbReference type="NCBI Taxonomy" id="2011161"/>
    <lineage>
        <taxon>Eukaryota</taxon>
        <taxon>Metazoa</taxon>
        <taxon>Ecdysozoa</taxon>
        <taxon>Nematoda</taxon>
        <taxon>Chromadorea</taxon>
        <taxon>Plectida</taxon>
        <taxon>Plectina</taxon>
        <taxon>Plectoidea</taxon>
        <taxon>Plectidae</taxon>
        <taxon>Plectus</taxon>
    </lineage>
</organism>
<reference evidence="3" key="1">
    <citation type="submission" date="2022-11" db="UniProtKB">
        <authorList>
            <consortium name="WormBaseParasite"/>
        </authorList>
    </citation>
    <scope>IDENTIFICATION</scope>
</reference>
<dbReference type="WBParaSite" id="PSAMB.scaffold427size51672.g5823.t1">
    <property type="protein sequence ID" value="PSAMB.scaffold427size51672.g5823.t1"/>
    <property type="gene ID" value="PSAMB.scaffold427size51672.g5823"/>
</dbReference>
<proteinExistence type="predicted"/>
<dbReference type="AlphaFoldDB" id="A0A914WHR7"/>
<name>A0A914WHR7_9BILA</name>
<evidence type="ECO:0000256" key="1">
    <source>
        <dbReference type="SAM" id="MobiDB-lite"/>
    </source>
</evidence>
<evidence type="ECO:0000313" key="2">
    <source>
        <dbReference type="Proteomes" id="UP000887566"/>
    </source>
</evidence>
<evidence type="ECO:0000313" key="3">
    <source>
        <dbReference type="WBParaSite" id="PSAMB.scaffold427size51672.g5823.t1"/>
    </source>
</evidence>
<dbReference type="Proteomes" id="UP000887566">
    <property type="component" value="Unplaced"/>
</dbReference>
<sequence length="134" mass="14336">MPTPPPSRYGWGEGRGRKGEKRKNRNCGGRLAGQHRPCSGRRRSWPRSMAATPTSPDVLETTRAAGGAPTQLGQTPPSVSVIDRQGARRHGTRVQAPRVGLGVASRRAARERDKKAARAQTVCLAADDDDAGNC</sequence>
<keyword evidence="2" id="KW-1185">Reference proteome</keyword>
<accession>A0A914WHR7</accession>
<protein>
    <submittedName>
        <fullName evidence="3">Uncharacterized protein</fullName>
    </submittedName>
</protein>